<evidence type="ECO:0000313" key="4">
    <source>
        <dbReference type="EMBL" id="CAB4700275.1"/>
    </source>
</evidence>
<gene>
    <name evidence="4" type="ORF">UFOPK2510_01276</name>
    <name evidence="5" type="ORF">UFOPK2718_00797</name>
    <name evidence="6" type="ORF">UFOPK2936_01182</name>
    <name evidence="7" type="ORF">UFOPK3174_01089</name>
    <name evidence="8" type="ORF">UFOPK3328_00941</name>
    <name evidence="9" type="ORF">UFOPK3779_01220</name>
    <name evidence="10" type="ORF">UFOPK3913_00799</name>
    <name evidence="3" type="ORF">UFOPK4107_01148</name>
    <name evidence="11" type="ORF">UFOPK4403_00855</name>
</gene>
<keyword evidence="2" id="KW-0472">Membrane</keyword>
<feature type="transmembrane region" description="Helical" evidence="2">
    <location>
        <begin position="122"/>
        <end position="139"/>
    </location>
</feature>
<dbReference type="EMBL" id="CAFBOC010000007">
    <property type="protein sequence ID" value="CAB4976002.1"/>
    <property type="molecule type" value="Genomic_DNA"/>
</dbReference>
<name>A0A6J7ADN9_9ZZZZ</name>
<dbReference type="InterPro" id="IPR013783">
    <property type="entry name" value="Ig-like_fold"/>
</dbReference>
<dbReference type="EMBL" id="CAEZYM010000006">
    <property type="protein sequence ID" value="CAB4724764.1"/>
    <property type="molecule type" value="Genomic_DNA"/>
</dbReference>
<feature type="region of interest" description="Disordered" evidence="1">
    <location>
        <begin position="1"/>
        <end position="116"/>
    </location>
</feature>
<evidence type="ECO:0000313" key="9">
    <source>
        <dbReference type="EMBL" id="CAB4951103.1"/>
    </source>
</evidence>
<evidence type="ECO:0000313" key="8">
    <source>
        <dbReference type="EMBL" id="CAB4869139.1"/>
    </source>
</evidence>
<evidence type="ECO:0000313" key="10">
    <source>
        <dbReference type="EMBL" id="CAB4976002.1"/>
    </source>
</evidence>
<dbReference type="EMBL" id="CAESAE010000006">
    <property type="protein sequence ID" value="CAB4342519.1"/>
    <property type="molecule type" value="Genomic_DNA"/>
</dbReference>
<feature type="compositionally biased region" description="Low complexity" evidence="1">
    <location>
        <begin position="150"/>
        <end position="181"/>
    </location>
</feature>
<proteinExistence type="predicted"/>
<dbReference type="Gene3D" id="2.60.40.10">
    <property type="entry name" value="Immunoglobulins"/>
    <property type="match status" value="1"/>
</dbReference>
<evidence type="ECO:0000313" key="6">
    <source>
        <dbReference type="EMBL" id="CAB4784503.1"/>
    </source>
</evidence>
<keyword evidence="2" id="KW-0812">Transmembrane</keyword>
<dbReference type="EMBL" id="CAEZZW010000006">
    <property type="protein sequence ID" value="CAB4784503.1"/>
    <property type="molecule type" value="Genomic_DNA"/>
</dbReference>
<keyword evidence="2" id="KW-1133">Transmembrane helix</keyword>
<evidence type="ECO:0000256" key="1">
    <source>
        <dbReference type="SAM" id="MobiDB-lite"/>
    </source>
</evidence>
<sequence length="284" mass="28802">MAVKKSTAKKSVAKKKSVKKTAVKRTAKKASPRKSVAKKSAAKKKTAKRAVKKAPVRKATKKSSARKSAAKVSANFVVPAVPLRGGSGKPSVSVSTTPAPAKASSKSPASSTAKKPGASNRVVYAVIIGIVLLALVVVSKSKGNDDAAQPLPSTTAESTESAAATPEATPSETASETAAALSAHEGPVAINSHLTATGANITWKAPAAVEGLTTYNVEISVNNGEWKLLSAVPAMSTSLAVTKGESSGNSWTAFRVSSVYSDSQTVIGTTVLGKASFGLPGLYS</sequence>
<reference evidence="7" key="1">
    <citation type="submission" date="2020-05" db="EMBL/GenBank/DDBJ databases">
        <authorList>
            <person name="Chiriac C."/>
            <person name="Salcher M."/>
            <person name="Ghai R."/>
            <person name="Kavagutti S V."/>
        </authorList>
    </citation>
    <scope>NUCLEOTIDE SEQUENCE</scope>
</reference>
<dbReference type="EMBL" id="CAFBNH010000007">
    <property type="protein sequence ID" value="CAB4951103.1"/>
    <property type="molecule type" value="Genomic_DNA"/>
</dbReference>
<protein>
    <submittedName>
        <fullName evidence="7">Unannotated protein</fullName>
    </submittedName>
</protein>
<feature type="compositionally biased region" description="Basic residues" evidence="1">
    <location>
        <begin position="1"/>
        <end position="69"/>
    </location>
</feature>
<dbReference type="EMBL" id="CAEZXO010000008">
    <property type="protein sequence ID" value="CAB4700275.1"/>
    <property type="molecule type" value="Genomic_DNA"/>
</dbReference>
<evidence type="ECO:0000256" key="2">
    <source>
        <dbReference type="SAM" id="Phobius"/>
    </source>
</evidence>
<accession>A0A6J7ADN9</accession>
<evidence type="ECO:0000313" key="5">
    <source>
        <dbReference type="EMBL" id="CAB4724764.1"/>
    </source>
</evidence>
<dbReference type="EMBL" id="CAFBQX010000004">
    <property type="protein sequence ID" value="CAB5072974.1"/>
    <property type="molecule type" value="Genomic_DNA"/>
</dbReference>
<dbReference type="EMBL" id="CAFBLD010000006">
    <property type="protein sequence ID" value="CAB4869139.1"/>
    <property type="molecule type" value="Genomic_DNA"/>
</dbReference>
<evidence type="ECO:0000313" key="3">
    <source>
        <dbReference type="EMBL" id="CAB4342519.1"/>
    </source>
</evidence>
<dbReference type="AlphaFoldDB" id="A0A6J7ADN9"/>
<evidence type="ECO:0000313" key="11">
    <source>
        <dbReference type="EMBL" id="CAB5072974.1"/>
    </source>
</evidence>
<feature type="region of interest" description="Disordered" evidence="1">
    <location>
        <begin position="143"/>
        <end position="181"/>
    </location>
</feature>
<organism evidence="7">
    <name type="scientific">freshwater metagenome</name>
    <dbReference type="NCBI Taxonomy" id="449393"/>
    <lineage>
        <taxon>unclassified sequences</taxon>
        <taxon>metagenomes</taxon>
        <taxon>ecological metagenomes</taxon>
    </lineage>
</organism>
<dbReference type="EMBL" id="CAFABH010000018">
    <property type="protein sequence ID" value="CAB4831006.1"/>
    <property type="molecule type" value="Genomic_DNA"/>
</dbReference>
<feature type="compositionally biased region" description="Low complexity" evidence="1">
    <location>
        <begin position="95"/>
        <end position="116"/>
    </location>
</feature>
<evidence type="ECO:0000313" key="7">
    <source>
        <dbReference type="EMBL" id="CAB4831006.1"/>
    </source>
</evidence>